<dbReference type="AlphaFoldDB" id="A0A165V7W2"/>
<name>A0A165V7W2_9AGAM</name>
<keyword evidence="2" id="KW-1185">Reference proteome</keyword>
<protein>
    <submittedName>
        <fullName evidence="1">Uncharacterized protein</fullName>
    </submittedName>
</protein>
<gene>
    <name evidence="1" type="ORF">NEOLEDRAFT_588315</name>
</gene>
<accession>A0A165V7W2</accession>
<reference evidence="1 2" key="1">
    <citation type="journal article" date="2016" name="Mol. Biol. Evol.">
        <title>Comparative Genomics of Early-Diverging Mushroom-Forming Fungi Provides Insights into the Origins of Lignocellulose Decay Capabilities.</title>
        <authorList>
            <person name="Nagy L.G."/>
            <person name="Riley R."/>
            <person name="Tritt A."/>
            <person name="Adam C."/>
            <person name="Daum C."/>
            <person name="Floudas D."/>
            <person name="Sun H."/>
            <person name="Yadav J.S."/>
            <person name="Pangilinan J."/>
            <person name="Larsson K.H."/>
            <person name="Matsuura K."/>
            <person name="Barry K."/>
            <person name="Labutti K."/>
            <person name="Kuo R."/>
            <person name="Ohm R.A."/>
            <person name="Bhattacharya S.S."/>
            <person name="Shirouzu T."/>
            <person name="Yoshinaga Y."/>
            <person name="Martin F.M."/>
            <person name="Grigoriev I.V."/>
            <person name="Hibbett D.S."/>
        </authorList>
    </citation>
    <scope>NUCLEOTIDE SEQUENCE [LARGE SCALE GENOMIC DNA]</scope>
    <source>
        <strain evidence="1 2">HHB14362 ss-1</strain>
    </source>
</reference>
<proteinExistence type="predicted"/>
<dbReference type="InParanoid" id="A0A165V7W2"/>
<dbReference type="EMBL" id="KV425554">
    <property type="protein sequence ID" value="KZT29296.1"/>
    <property type="molecule type" value="Genomic_DNA"/>
</dbReference>
<organism evidence="1 2">
    <name type="scientific">Neolentinus lepideus HHB14362 ss-1</name>
    <dbReference type="NCBI Taxonomy" id="1314782"/>
    <lineage>
        <taxon>Eukaryota</taxon>
        <taxon>Fungi</taxon>
        <taxon>Dikarya</taxon>
        <taxon>Basidiomycota</taxon>
        <taxon>Agaricomycotina</taxon>
        <taxon>Agaricomycetes</taxon>
        <taxon>Gloeophyllales</taxon>
        <taxon>Gloeophyllaceae</taxon>
        <taxon>Neolentinus</taxon>
    </lineage>
</organism>
<evidence type="ECO:0000313" key="2">
    <source>
        <dbReference type="Proteomes" id="UP000076761"/>
    </source>
</evidence>
<dbReference type="Proteomes" id="UP000076761">
    <property type="component" value="Unassembled WGS sequence"/>
</dbReference>
<evidence type="ECO:0000313" key="1">
    <source>
        <dbReference type="EMBL" id="KZT29296.1"/>
    </source>
</evidence>
<sequence length="151" mass="16858">MPKSMRMAIPMPLNPRTFRGQAYARIPYSAYHIHVPINCPARPPHPSFSATMNYTNMSSTPTSPGSVTVKPSHDLLLQQTSSNTLPRVVYDIPPSIFASPAVYRVSRSQKTHPEWQLRIADIKAELGIRQLATNHASQTRDPLSRFVIGHS</sequence>